<dbReference type="SUPFAM" id="SSF141571">
    <property type="entry name" value="Pentapeptide repeat-like"/>
    <property type="match status" value="1"/>
</dbReference>
<dbReference type="Proteomes" id="UP001231166">
    <property type="component" value="Chromosome"/>
</dbReference>
<evidence type="ECO:0000256" key="1">
    <source>
        <dbReference type="SAM" id="MobiDB-lite"/>
    </source>
</evidence>
<dbReference type="Proteomes" id="UP001066327">
    <property type="component" value="Unassembled WGS sequence"/>
</dbReference>
<keyword evidence="2" id="KW-0812">Transmembrane</keyword>
<keyword evidence="2" id="KW-0472">Membrane</keyword>
<sequence>MTSPVFWQAVVGLATAVAAITAVVISSRNLSASTDQFELQQRQQQQQQASDRFARAMDQLSSDRLETRLGAIYSLEQVARDFPAQHPAVFEVITAYVRTHTPASVACAGPTPPAADAQAAVTVIGRRDIGRDGPTRIDLSHSCLAGAHLSHAHLSHAHLSHADLSGTDLLAADLVGGDLRCATLTGADLRGTDLSNTILYDVVLTGADLRGTDLSGVANLIGANLTGVVHDETTIWPDGVTPPPALPIDSPSRSRPCA</sequence>
<accession>A0AAX3YQ16</accession>
<evidence type="ECO:0000313" key="4">
    <source>
        <dbReference type="EMBL" id="WLF50505.1"/>
    </source>
</evidence>
<evidence type="ECO:0000256" key="2">
    <source>
        <dbReference type="SAM" id="Phobius"/>
    </source>
</evidence>
<evidence type="ECO:0000313" key="5">
    <source>
        <dbReference type="Proteomes" id="UP001066327"/>
    </source>
</evidence>
<dbReference type="InterPro" id="IPR001646">
    <property type="entry name" value="5peptide_repeat"/>
</dbReference>
<feature type="region of interest" description="Disordered" evidence="1">
    <location>
        <begin position="238"/>
        <end position="258"/>
    </location>
</feature>
<keyword evidence="2" id="KW-1133">Transmembrane helix</keyword>
<dbReference type="Gene3D" id="2.160.20.80">
    <property type="entry name" value="E3 ubiquitin-protein ligase SopA"/>
    <property type="match status" value="1"/>
</dbReference>
<evidence type="ECO:0000313" key="6">
    <source>
        <dbReference type="Proteomes" id="UP001231166"/>
    </source>
</evidence>
<gene>
    <name evidence="3" type="ORF">O4328_41575</name>
    <name evidence="4" type="ORF">Q5707_16660</name>
</gene>
<protein>
    <submittedName>
        <fullName evidence="4">Pentapeptide repeat-containing protein</fullName>
    </submittedName>
</protein>
<reference evidence="3" key="1">
    <citation type="submission" date="2022-12" db="EMBL/GenBank/DDBJ databases">
        <authorList>
            <person name="Krivoruchko A.V."/>
            <person name="Elkin A."/>
        </authorList>
    </citation>
    <scope>NUCLEOTIDE SEQUENCE</scope>
    <source>
        <strain evidence="3">IEGM 249</strain>
    </source>
</reference>
<dbReference type="AlphaFoldDB" id="A0AAX3YQ16"/>
<dbReference type="EMBL" id="JAPWIS010000040">
    <property type="protein sequence ID" value="MCZ4590050.1"/>
    <property type="molecule type" value="Genomic_DNA"/>
</dbReference>
<dbReference type="EMBL" id="CP130953">
    <property type="protein sequence ID" value="WLF50505.1"/>
    <property type="molecule type" value="Genomic_DNA"/>
</dbReference>
<dbReference type="PANTHER" id="PTHR14136:SF17">
    <property type="entry name" value="BTB_POZ DOMAIN-CONTAINING PROTEIN KCTD9"/>
    <property type="match status" value="1"/>
</dbReference>
<dbReference type="RefSeq" id="WP_183102184.1">
    <property type="nucleotide sequence ID" value="NZ_CP130953.1"/>
</dbReference>
<proteinExistence type="predicted"/>
<evidence type="ECO:0000313" key="3">
    <source>
        <dbReference type="EMBL" id="MCZ4590050.1"/>
    </source>
</evidence>
<keyword evidence="5" id="KW-1185">Reference proteome</keyword>
<reference evidence="4" key="2">
    <citation type="submission" date="2023-07" db="EMBL/GenBank/DDBJ databases">
        <title>Genomic analysis of Rhodococcus opacus VOC-14 with glycol ethers degradation activity.</title>
        <authorList>
            <person name="Narkevich D.A."/>
            <person name="Hlushen A.M."/>
            <person name="Akhremchuk A.E."/>
            <person name="Sikolenko M.A."/>
            <person name="Valentovich L.N."/>
        </authorList>
    </citation>
    <scope>NUCLEOTIDE SEQUENCE</scope>
    <source>
        <strain evidence="4">VOC-14</strain>
    </source>
</reference>
<dbReference type="Pfam" id="PF00805">
    <property type="entry name" value="Pentapeptide"/>
    <property type="match status" value="2"/>
</dbReference>
<name>A0AAX3YQ16_RHOOP</name>
<dbReference type="PANTHER" id="PTHR14136">
    <property type="entry name" value="BTB_POZ DOMAIN-CONTAINING PROTEIN KCTD9"/>
    <property type="match status" value="1"/>
</dbReference>
<dbReference type="InterPro" id="IPR051082">
    <property type="entry name" value="Pentapeptide-BTB/POZ_domain"/>
</dbReference>
<organism evidence="4 6">
    <name type="scientific">Rhodococcus opacus</name>
    <name type="common">Nocardia opaca</name>
    <dbReference type="NCBI Taxonomy" id="37919"/>
    <lineage>
        <taxon>Bacteria</taxon>
        <taxon>Bacillati</taxon>
        <taxon>Actinomycetota</taxon>
        <taxon>Actinomycetes</taxon>
        <taxon>Mycobacteriales</taxon>
        <taxon>Nocardiaceae</taxon>
        <taxon>Rhodococcus</taxon>
    </lineage>
</organism>
<feature type="transmembrane region" description="Helical" evidence="2">
    <location>
        <begin position="6"/>
        <end position="25"/>
    </location>
</feature>